<accession>A0ABU2CW56</accession>
<proteinExistence type="predicted"/>
<sequence length="58" mass="5615">MADTTAPRSSTPRPSRAAALLSGAGALLVGGAVGFVVGRRSRPAAATLTGEGDRPPAA</sequence>
<gene>
    <name evidence="1" type="ORF">J2S48_005082</name>
</gene>
<protein>
    <recommendedName>
        <fullName evidence="3">LPXTG-motif cell wall-anchored protein</fullName>
    </recommendedName>
</protein>
<comment type="caution">
    <text evidence="1">The sequence shown here is derived from an EMBL/GenBank/DDBJ whole genome shotgun (WGS) entry which is preliminary data.</text>
</comment>
<evidence type="ECO:0000313" key="1">
    <source>
        <dbReference type="EMBL" id="MDR7385567.1"/>
    </source>
</evidence>
<name>A0ABU2CW56_9MICO</name>
<dbReference type="RefSeq" id="WP_274998114.1">
    <property type="nucleotide sequence ID" value="NZ_JAJQQP010000021.1"/>
</dbReference>
<keyword evidence="2" id="KW-1185">Reference proteome</keyword>
<reference evidence="1 2" key="1">
    <citation type="submission" date="2023-07" db="EMBL/GenBank/DDBJ databases">
        <title>Sequencing the genomes of 1000 actinobacteria strains.</title>
        <authorList>
            <person name="Klenk H.-P."/>
        </authorList>
    </citation>
    <scope>NUCLEOTIDE SEQUENCE [LARGE SCALE GENOMIC DNA]</scope>
    <source>
        <strain evidence="1 2">DSM 45554</strain>
    </source>
</reference>
<organism evidence="1 2">
    <name type="scientific">Promicromonospora iranensis</name>
    <dbReference type="NCBI Taxonomy" id="1105144"/>
    <lineage>
        <taxon>Bacteria</taxon>
        <taxon>Bacillati</taxon>
        <taxon>Actinomycetota</taxon>
        <taxon>Actinomycetes</taxon>
        <taxon>Micrococcales</taxon>
        <taxon>Promicromonosporaceae</taxon>
        <taxon>Promicromonospora</taxon>
    </lineage>
</organism>
<evidence type="ECO:0008006" key="3">
    <source>
        <dbReference type="Google" id="ProtNLM"/>
    </source>
</evidence>
<dbReference type="Proteomes" id="UP001183585">
    <property type="component" value="Unassembled WGS sequence"/>
</dbReference>
<dbReference type="EMBL" id="JAVDYE010000001">
    <property type="protein sequence ID" value="MDR7385567.1"/>
    <property type="molecule type" value="Genomic_DNA"/>
</dbReference>
<evidence type="ECO:0000313" key="2">
    <source>
        <dbReference type="Proteomes" id="UP001183585"/>
    </source>
</evidence>